<dbReference type="GO" id="GO:0003677">
    <property type="term" value="F:DNA binding"/>
    <property type="evidence" value="ECO:0007669"/>
    <property type="project" value="UniProtKB-KW"/>
</dbReference>
<dbReference type="Pfam" id="PF07751">
    <property type="entry name" value="Abi_2"/>
    <property type="match status" value="1"/>
</dbReference>
<organism evidence="1 2">
    <name type="scientific">Bifidobacterium oedipodis</name>
    <dbReference type="NCBI Taxonomy" id="2675322"/>
    <lineage>
        <taxon>Bacteria</taxon>
        <taxon>Bacillati</taxon>
        <taxon>Actinomycetota</taxon>
        <taxon>Actinomycetes</taxon>
        <taxon>Bifidobacteriales</taxon>
        <taxon>Bifidobacteriaceae</taxon>
        <taxon>Bifidobacterium</taxon>
    </lineage>
</organism>
<protein>
    <submittedName>
        <fullName evidence="1">DNA-binding protein</fullName>
    </submittedName>
</protein>
<gene>
    <name evidence="1" type="ORF">G1C95_0307</name>
</gene>
<keyword evidence="2" id="KW-1185">Reference proteome</keyword>
<dbReference type="RefSeq" id="WP_169171171.1">
    <property type="nucleotide sequence ID" value="NZ_JAAIII010000001.1"/>
</dbReference>
<evidence type="ECO:0000313" key="1">
    <source>
        <dbReference type="EMBL" id="NMM93122.1"/>
    </source>
</evidence>
<proteinExistence type="predicted"/>
<dbReference type="AlphaFoldDB" id="A0A7Y0HSK9"/>
<dbReference type="EMBL" id="JAAIII010000001">
    <property type="protein sequence ID" value="NMM93122.1"/>
    <property type="molecule type" value="Genomic_DNA"/>
</dbReference>
<dbReference type="Proteomes" id="UP000532194">
    <property type="component" value="Unassembled WGS sequence"/>
</dbReference>
<dbReference type="InterPro" id="IPR011664">
    <property type="entry name" value="Abi_system_AbiD/AbiF-like"/>
</dbReference>
<accession>A0A7Y0HSK9</accession>
<sequence>MESFTCCIGNDVSVKDRYGDDYDGELLVWVAGELLSFGDLTICTEYMRDLDPGAIAKTLGVKAGILDAKLDPLNDLRNACAHHRRIWNREFELNGELIVMERVIGIVATLLHALGVRNSPPYAAACNPSQPTYPTTWSHPASFGRTHN</sequence>
<name>A0A7Y0HSK9_9BIFI</name>
<reference evidence="1 2" key="1">
    <citation type="submission" date="2020-02" db="EMBL/GenBank/DDBJ databases">
        <title>Characterization of phylogenetic diversity of novel bifidobacterial species isolated in Czech ZOOs.</title>
        <authorList>
            <person name="Lugli G.A."/>
            <person name="Vera N.B."/>
            <person name="Ventura M."/>
        </authorList>
    </citation>
    <scope>NUCLEOTIDE SEQUENCE [LARGE SCALE GENOMIC DNA]</scope>
    <source>
        <strain evidence="1 2">DSM 109957</strain>
    </source>
</reference>
<evidence type="ECO:0000313" key="2">
    <source>
        <dbReference type="Proteomes" id="UP000532194"/>
    </source>
</evidence>
<keyword evidence="1" id="KW-0238">DNA-binding</keyword>
<comment type="caution">
    <text evidence="1">The sequence shown here is derived from an EMBL/GenBank/DDBJ whole genome shotgun (WGS) entry which is preliminary data.</text>
</comment>